<name>A0A136KFW1_9BACT</name>
<dbReference type="STRING" id="1617427.UZ20_WS6002000839"/>
<dbReference type="InterPro" id="IPR011701">
    <property type="entry name" value="MFS"/>
</dbReference>
<dbReference type="PROSITE" id="PS50850">
    <property type="entry name" value="MFS"/>
    <property type="match status" value="1"/>
</dbReference>
<reference evidence="9 10" key="1">
    <citation type="submission" date="2015-02" db="EMBL/GenBank/DDBJ databases">
        <title>Improved understanding of the partial-nitritation anammox process through 23 genomes representing the majority of the microbial community.</title>
        <authorList>
            <person name="Speth D.R."/>
            <person name="In T Zandt M."/>
            <person name="Guerrero Cruz S."/>
            <person name="Jetten M.S."/>
            <person name="Dutilh B.E."/>
        </authorList>
    </citation>
    <scope>NUCLEOTIDE SEQUENCE [LARGE SCALE GENOMIC DNA]</scope>
    <source>
        <strain evidence="9">OLB21</strain>
    </source>
</reference>
<dbReference type="Gene3D" id="1.20.1250.20">
    <property type="entry name" value="MFS general substrate transporter like domains"/>
    <property type="match status" value="1"/>
</dbReference>
<evidence type="ECO:0000313" key="10">
    <source>
        <dbReference type="Proteomes" id="UP000070449"/>
    </source>
</evidence>
<dbReference type="InterPro" id="IPR050171">
    <property type="entry name" value="MFS_Transporters"/>
</dbReference>
<gene>
    <name evidence="9" type="ORF">UZ20_WS6002000839</name>
</gene>
<dbReference type="Proteomes" id="UP000070449">
    <property type="component" value="Unassembled WGS sequence"/>
</dbReference>
<evidence type="ECO:0000256" key="6">
    <source>
        <dbReference type="ARBA" id="ARBA00023136"/>
    </source>
</evidence>
<evidence type="ECO:0000256" key="5">
    <source>
        <dbReference type="ARBA" id="ARBA00022989"/>
    </source>
</evidence>
<keyword evidence="5 7" id="KW-1133">Transmembrane helix</keyword>
<feature type="transmembrane region" description="Helical" evidence="7">
    <location>
        <begin position="152"/>
        <end position="171"/>
    </location>
</feature>
<dbReference type="InterPro" id="IPR020846">
    <property type="entry name" value="MFS_dom"/>
</dbReference>
<evidence type="ECO:0000259" key="8">
    <source>
        <dbReference type="PROSITE" id="PS50850"/>
    </source>
</evidence>
<dbReference type="AlphaFoldDB" id="A0A136KFW1"/>
<comment type="caution">
    <text evidence="9">The sequence shown here is derived from an EMBL/GenBank/DDBJ whole genome shotgun (WGS) entry which is preliminary data.</text>
</comment>
<feature type="transmembrane region" description="Helical" evidence="7">
    <location>
        <begin position="55"/>
        <end position="76"/>
    </location>
</feature>
<dbReference type="EMBL" id="JYPD01000025">
    <property type="protein sequence ID" value="KXK08311.1"/>
    <property type="molecule type" value="Genomic_DNA"/>
</dbReference>
<sequence>MRKKQSKSIIQGVKHNKVVWLLTLSDISTWGSYYIISVIAGIYLANKLGQNAVEIIGYGTTIYFISRAVFQIPVGIITDKLKKDSDEVLLLALGSILMGTSFIFYPFITTPVTYFFLQFLFGLGTAMNLNTWRKLFATNISQNREGREYGMYEVLMSLSIAGFSSLAGIVANEGGVYFDMVIVSAGLFMMTSFIWALLILRIKSRKSAK</sequence>
<keyword evidence="3" id="KW-1003">Cell membrane</keyword>
<evidence type="ECO:0000313" key="9">
    <source>
        <dbReference type="EMBL" id="KXK08311.1"/>
    </source>
</evidence>
<evidence type="ECO:0000256" key="1">
    <source>
        <dbReference type="ARBA" id="ARBA00004651"/>
    </source>
</evidence>
<keyword evidence="2" id="KW-0813">Transport</keyword>
<comment type="subcellular location">
    <subcellularLocation>
        <location evidence="1">Cell membrane</location>
        <topology evidence="1">Multi-pass membrane protein</topology>
    </subcellularLocation>
</comment>
<organism evidence="9 10">
    <name type="scientific">candidate division WS6 bacterium OLB21</name>
    <dbReference type="NCBI Taxonomy" id="1617427"/>
    <lineage>
        <taxon>Bacteria</taxon>
        <taxon>Candidatus Dojkabacteria</taxon>
    </lineage>
</organism>
<feature type="transmembrane region" description="Helical" evidence="7">
    <location>
        <begin position="20"/>
        <end position="43"/>
    </location>
</feature>
<evidence type="ECO:0000256" key="7">
    <source>
        <dbReference type="SAM" id="Phobius"/>
    </source>
</evidence>
<dbReference type="GO" id="GO:0022857">
    <property type="term" value="F:transmembrane transporter activity"/>
    <property type="evidence" value="ECO:0007669"/>
    <property type="project" value="InterPro"/>
</dbReference>
<dbReference type="Pfam" id="PF07690">
    <property type="entry name" value="MFS_1"/>
    <property type="match status" value="1"/>
</dbReference>
<evidence type="ECO:0000256" key="4">
    <source>
        <dbReference type="ARBA" id="ARBA00022692"/>
    </source>
</evidence>
<accession>A0A136KFW1</accession>
<evidence type="ECO:0000256" key="2">
    <source>
        <dbReference type="ARBA" id="ARBA00022448"/>
    </source>
</evidence>
<dbReference type="SUPFAM" id="SSF103473">
    <property type="entry name" value="MFS general substrate transporter"/>
    <property type="match status" value="1"/>
</dbReference>
<keyword evidence="4 7" id="KW-0812">Transmembrane</keyword>
<feature type="domain" description="Major facilitator superfamily (MFS) profile" evidence="8">
    <location>
        <begin position="18"/>
        <end position="209"/>
    </location>
</feature>
<feature type="transmembrane region" description="Helical" evidence="7">
    <location>
        <begin position="88"/>
        <end position="108"/>
    </location>
</feature>
<dbReference type="GO" id="GO:0005886">
    <property type="term" value="C:plasma membrane"/>
    <property type="evidence" value="ECO:0007669"/>
    <property type="project" value="UniProtKB-SubCell"/>
</dbReference>
<keyword evidence="6 7" id="KW-0472">Membrane</keyword>
<feature type="transmembrane region" description="Helical" evidence="7">
    <location>
        <begin position="114"/>
        <end position="132"/>
    </location>
</feature>
<dbReference type="PANTHER" id="PTHR23517:SF3">
    <property type="entry name" value="INTEGRAL MEMBRANE TRANSPORT PROTEIN"/>
    <property type="match status" value="1"/>
</dbReference>
<protein>
    <submittedName>
        <fullName evidence="9">Major Facilitator Superfamily protein</fullName>
    </submittedName>
</protein>
<dbReference type="PANTHER" id="PTHR23517">
    <property type="entry name" value="RESISTANCE PROTEIN MDTM, PUTATIVE-RELATED-RELATED"/>
    <property type="match status" value="1"/>
</dbReference>
<dbReference type="InterPro" id="IPR036259">
    <property type="entry name" value="MFS_trans_sf"/>
</dbReference>
<feature type="transmembrane region" description="Helical" evidence="7">
    <location>
        <begin position="177"/>
        <end position="200"/>
    </location>
</feature>
<evidence type="ECO:0000256" key="3">
    <source>
        <dbReference type="ARBA" id="ARBA00022475"/>
    </source>
</evidence>
<proteinExistence type="predicted"/>